<feature type="compositionally biased region" description="Basic and acidic residues" evidence="1">
    <location>
        <begin position="609"/>
        <end position="621"/>
    </location>
</feature>
<accession>A0ABU8J917</accession>
<feature type="signal peptide" evidence="2">
    <location>
        <begin position="1"/>
        <end position="28"/>
    </location>
</feature>
<evidence type="ECO:0000256" key="2">
    <source>
        <dbReference type="SAM" id="SignalP"/>
    </source>
</evidence>
<feature type="region of interest" description="Disordered" evidence="1">
    <location>
        <begin position="444"/>
        <end position="463"/>
    </location>
</feature>
<keyword evidence="4" id="KW-1185">Reference proteome</keyword>
<comment type="caution">
    <text evidence="3">The sequence shown here is derived from an EMBL/GenBank/DDBJ whole genome shotgun (WGS) entry which is preliminary data.</text>
</comment>
<dbReference type="PANTHER" id="PTHR38731:SF3">
    <property type="entry name" value="BLL6125 PROTEIN"/>
    <property type="match status" value="1"/>
</dbReference>
<feature type="compositionally biased region" description="Low complexity" evidence="1">
    <location>
        <begin position="682"/>
        <end position="698"/>
    </location>
</feature>
<evidence type="ECO:0000256" key="1">
    <source>
        <dbReference type="SAM" id="MobiDB-lite"/>
    </source>
</evidence>
<feature type="chain" id="PRO_5046748532" evidence="2">
    <location>
        <begin position="29"/>
        <end position="721"/>
    </location>
</feature>
<dbReference type="Proteomes" id="UP001381174">
    <property type="component" value="Unassembled WGS sequence"/>
</dbReference>
<name>A0ABU8J917_9GAMM</name>
<evidence type="ECO:0000313" key="3">
    <source>
        <dbReference type="EMBL" id="MEI7035768.1"/>
    </source>
</evidence>
<dbReference type="Pfam" id="PF20245">
    <property type="entry name" value="DUF6600"/>
    <property type="match status" value="1"/>
</dbReference>
<sequence length="721" mass="79291">MRARPMFRWAWRLCAAALLLCAVGAVQAQSDDGGGDPPDRVARLSWLQGDVGLLPSGAQDWGEASINRPLTRGDRLSSSDGSRAELELDGAALRLDGGTDVGFLALDDSIAQLELTQGTLNLTVRRLDDGESYEIDTPTVALVVDHPGTFRVDVDRDGRGTRVTAFDGSATVYGENGAQRPVIAGRSYRFADASLDDVVLEDVGGGDDFDAWCQERDRRYAGSVSRRYVSEDVIGYQDLDRYGQWRSDPDYGTVWYPADVDADWAPYRDGHWAWVAPWGWTWVDDAPWGFAPYHYGRWAWRRDGWCWVPGPIGWRPVYAPALVAFVGGSHWSVSVGSAPVGWFPLGPGEIYDPWYRSSRRYYTQVNVTNIYVRNRTVIVNRIDRRYDGWRRGIAPPVRALGHGTPRGFTAVPARAFADADRVQPHRLRIDPRELRGAAVLTRAATPKPTARSFVPPRPAQARPLPAQGFRREVVARHAPREAIDAGRPARGPVRGAADQRVRVLRPRPDTLPAVAHFAPAPRAEGAGPRAVPARPATRELRAAPLRPGELPSARFVRRPEPAQPAGRPRPGVSFVSSAQADRERAARAAPGLPQVPRIERAGAPAPAWRRPDVAPPRDLRAPDFAAQQRAARIEAARRQAAMQERPMPRGESARPVPPMQLREPDAAMRARAMPPRVPQADAFRPVPQAAPAPRAAPANGSQGGAQSRGHREPPRRFDAQH</sequence>
<reference evidence="3 4" key="1">
    <citation type="journal article" date="2014" name="Int. J. Syst. Evol. Microbiol.">
        <title>Fulvimonas yonginensis sp. nov., isolated from greenhouse soil, and emended description of the genus Fulvimonas.</title>
        <authorList>
            <person name="Ahn J.H."/>
            <person name="Kim S.J."/>
            <person name="Weon H.Y."/>
            <person name="Hong S.B."/>
            <person name="Seok S.J."/>
            <person name="Kwon S.W."/>
        </authorList>
    </citation>
    <scope>NUCLEOTIDE SEQUENCE [LARGE SCALE GENOMIC DNA]</scope>
    <source>
        <strain evidence="3 4">KACC 16952</strain>
    </source>
</reference>
<proteinExistence type="predicted"/>
<dbReference type="PANTHER" id="PTHR38731">
    <property type="entry name" value="LIPL45-RELATED LIPOPROTEIN-RELATED"/>
    <property type="match status" value="1"/>
</dbReference>
<evidence type="ECO:0000313" key="4">
    <source>
        <dbReference type="Proteomes" id="UP001381174"/>
    </source>
</evidence>
<dbReference type="InterPro" id="IPR046535">
    <property type="entry name" value="DUF6600"/>
</dbReference>
<organism evidence="3 4">
    <name type="scientific">Fulvimonas yonginensis</name>
    <dbReference type="NCBI Taxonomy" id="1495200"/>
    <lineage>
        <taxon>Bacteria</taxon>
        <taxon>Pseudomonadati</taxon>
        <taxon>Pseudomonadota</taxon>
        <taxon>Gammaproteobacteria</taxon>
        <taxon>Lysobacterales</taxon>
        <taxon>Rhodanobacteraceae</taxon>
        <taxon>Fulvimonas</taxon>
    </lineage>
</organism>
<feature type="compositionally biased region" description="Basic and acidic residues" evidence="1">
    <location>
        <begin position="709"/>
        <end position="721"/>
    </location>
</feature>
<dbReference type="EMBL" id="JBBBNY010000002">
    <property type="protein sequence ID" value="MEI7035768.1"/>
    <property type="molecule type" value="Genomic_DNA"/>
</dbReference>
<keyword evidence="2" id="KW-0732">Signal</keyword>
<dbReference type="RefSeq" id="WP_336806397.1">
    <property type="nucleotide sequence ID" value="NZ_JBBBNY010000002.1"/>
</dbReference>
<gene>
    <name evidence="3" type="ORF">WAT24_03230</name>
</gene>
<feature type="region of interest" description="Disordered" evidence="1">
    <location>
        <begin position="559"/>
        <end position="721"/>
    </location>
</feature>
<protein>
    <submittedName>
        <fullName evidence="3">DUF6600 domain-containing protein</fullName>
    </submittedName>
</protein>